<evidence type="ECO:0000259" key="1">
    <source>
        <dbReference type="Pfam" id="PF13012"/>
    </source>
</evidence>
<dbReference type="AlphaFoldDB" id="A0AAD9KYN3"/>
<protein>
    <recommendedName>
        <fullName evidence="1">EIF3F/CSN6-like C-terminal domain-containing protein</fullName>
    </recommendedName>
</protein>
<feature type="domain" description="EIF3F/CSN6-like C-terminal" evidence="1">
    <location>
        <begin position="78"/>
        <end position="138"/>
    </location>
</feature>
<dbReference type="InterPro" id="IPR024969">
    <property type="entry name" value="EIF3F/CSN6-like_C"/>
</dbReference>
<dbReference type="EMBL" id="JAODUO010000498">
    <property type="protein sequence ID" value="KAK2179310.1"/>
    <property type="molecule type" value="Genomic_DNA"/>
</dbReference>
<comment type="caution">
    <text evidence="2">The sequence shown here is derived from an EMBL/GenBank/DDBJ whole genome shotgun (WGS) entry which is preliminary data.</text>
</comment>
<keyword evidence="3" id="KW-1185">Reference proteome</keyword>
<dbReference type="Proteomes" id="UP001209878">
    <property type="component" value="Unassembled WGS sequence"/>
</dbReference>
<dbReference type="GO" id="GO:0071541">
    <property type="term" value="C:eukaryotic translation initiation factor 3 complex, eIF3m"/>
    <property type="evidence" value="ECO:0007669"/>
    <property type="project" value="TreeGrafter"/>
</dbReference>
<organism evidence="2 3">
    <name type="scientific">Ridgeia piscesae</name>
    <name type="common">Tubeworm</name>
    <dbReference type="NCBI Taxonomy" id="27915"/>
    <lineage>
        <taxon>Eukaryota</taxon>
        <taxon>Metazoa</taxon>
        <taxon>Spiralia</taxon>
        <taxon>Lophotrochozoa</taxon>
        <taxon>Annelida</taxon>
        <taxon>Polychaeta</taxon>
        <taxon>Sedentaria</taxon>
        <taxon>Canalipalpata</taxon>
        <taxon>Sabellida</taxon>
        <taxon>Siboglinidae</taxon>
        <taxon>Ridgeia</taxon>
    </lineage>
</organism>
<evidence type="ECO:0000313" key="3">
    <source>
        <dbReference type="Proteomes" id="UP001209878"/>
    </source>
</evidence>
<dbReference type="Pfam" id="PF13012">
    <property type="entry name" value="MitMem_reg"/>
    <property type="match status" value="1"/>
</dbReference>
<dbReference type="Gene3D" id="3.40.140.10">
    <property type="entry name" value="Cytidine Deaminase, domain 2"/>
    <property type="match status" value="1"/>
</dbReference>
<dbReference type="PANTHER" id="PTHR10540:SF6">
    <property type="entry name" value="EUKARYOTIC TRANSLATION INITIATION FACTOR 3 SUBUNIT F"/>
    <property type="match status" value="1"/>
</dbReference>
<gene>
    <name evidence="2" type="ORF">NP493_499g01018</name>
</gene>
<name>A0AAD9KYN3_RIDPI</name>
<dbReference type="GO" id="GO:0031369">
    <property type="term" value="F:translation initiation factor binding"/>
    <property type="evidence" value="ECO:0007669"/>
    <property type="project" value="TreeGrafter"/>
</dbReference>
<proteinExistence type="predicted"/>
<reference evidence="2" key="1">
    <citation type="journal article" date="2023" name="Mol. Biol. Evol.">
        <title>Third-Generation Sequencing Reveals the Adaptive Role of the Epigenome in Three Deep-Sea Polychaetes.</title>
        <authorList>
            <person name="Perez M."/>
            <person name="Aroh O."/>
            <person name="Sun Y."/>
            <person name="Lan Y."/>
            <person name="Juniper S.K."/>
            <person name="Young C.R."/>
            <person name="Angers B."/>
            <person name="Qian P.Y."/>
        </authorList>
    </citation>
    <scope>NUCLEOTIDE SEQUENCE</scope>
    <source>
        <strain evidence="2">R07B-5</strain>
    </source>
</reference>
<accession>A0AAD9KYN3</accession>
<dbReference type="GO" id="GO:0003743">
    <property type="term" value="F:translation initiation factor activity"/>
    <property type="evidence" value="ECO:0007669"/>
    <property type="project" value="TreeGrafter"/>
</dbReference>
<dbReference type="PANTHER" id="PTHR10540">
    <property type="entry name" value="EUKARYOTIC TRANSLATION INITIATION FACTOR 3 SUBUNIT F-RELATED"/>
    <property type="match status" value="1"/>
</dbReference>
<sequence>MQESCSLTVDTTLKNNHTDMKAYVSTLMGIPGKTVGTMFTPIKVEITSYEPERVGVETIKRGLNNPKRIINLVSELQHDGKVSADSTTGRYLLELVTGVPKIDPEAFEEMFNSNMKDLLMVVYLSNLTRTQLLISEKLTQFEGVRHN</sequence>
<evidence type="ECO:0000313" key="2">
    <source>
        <dbReference type="EMBL" id="KAK2179310.1"/>
    </source>
</evidence>